<accession>A0A1T5JDK9</accession>
<dbReference type="PROSITE" id="PS01124">
    <property type="entry name" value="HTH_ARAC_FAMILY_2"/>
    <property type="match status" value="1"/>
</dbReference>
<organism evidence="9 10">
    <name type="scientific">Maledivibacter halophilus</name>
    <dbReference type="NCBI Taxonomy" id="36842"/>
    <lineage>
        <taxon>Bacteria</taxon>
        <taxon>Bacillati</taxon>
        <taxon>Bacillota</taxon>
        <taxon>Clostridia</taxon>
        <taxon>Peptostreptococcales</taxon>
        <taxon>Caminicellaceae</taxon>
        <taxon>Maledivibacter</taxon>
    </lineage>
</organism>
<evidence type="ECO:0000256" key="3">
    <source>
        <dbReference type="ARBA" id="ARBA00023015"/>
    </source>
</evidence>
<feature type="domain" description="HTH araC/xylS-type" evidence="8">
    <location>
        <begin position="178"/>
        <end position="276"/>
    </location>
</feature>
<comment type="similarity">
    <text evidence="1">Belongs to the glycosyl hydrolase 39 family.</text>
</comment>
<evidence type="ECO:0000256" key="2">
    <source>
        <dbReference type="ARBA" id="ARBA00022801"/>
    </source>
</evidence>
<dbReference type="Pfam" id="PF02311">
    <property type="entry name" value="AraC_binding"/>
    <property type="match status" value="1"/>
</dbReference>
<dbReference type="InterPro" id="IPR049165">
    <property type="entry name" value="GH39_as"/>
</dbReference>
<dbReference type="InterPro" id="IPR049166">
    <property type="entry name" value="GH39_cat"/>
</dbReference>
<dbReference type="Gene3D" id="2.60.120.10">
    <property type="entry name" value="Jelly Rolls"/>
    <property type="match status" value="1"/>
</dbReference>
<evidence type="ECO:0000256" key="5">
    <source>
        <dbReference type="ARBA" id="ARBA00023163"/>
    </source>
</evidence>
<dbReference type="InterPro" id="IPR003313">
    <property type="entry name" value="AraC-bd"/>
</dbReference>
<dbReference type="SUPFAM" id="SSF51215">
    <property type="entry name" value="Regulatory protein AraC"/>
    <property type="match status" value="1"/>
</dbReference>
<evidence type="ECO:0000313" key="10">
    <source>
        <dbReference type="Proteomes" id="UP000190285"/>
    </source>
</evidence>
<keyword evidence="6" id="KW-0326">Glycosidase</keyword>
<dbReference type="PROSITE" id="PS01027">
    <property type="entry name" value="GLYCOSYL_HYDROL_F39"/>
    <property type="match status" value="1"/>
</dbReference>
<evidence type="ECO:0000256" key="1">
    <source>
        <dbReference type="ARBA" id="ARBA00008875"/>
    </source>
</evidence>
<evidence type="ECO:0000256" key="4">
    <source>
        <dbReference type="ARBA" id="ARBA00023125"/>
    </source>
</evidence>
<gene>
    <name evidence="9" type="ORF">SAMN02194393_01110</name>
</gene>
<evidence type="ECO:0000256" key="7">
    <source>
        <dbReference type="PIRSR" id="PIRSR600514-1"/>
    </source>
</evidence>
<dbReference type="GO" id="GO:0003700">
    <property type="term" value="F:DNA-binding transcription factor activity"/>
    <property type="evidence" value="ECO:0007669"/>
    <property type="project" value="InterPro"/>
</dbReference>
<keyword evidence="5" id="KW-0804">Transcription</keyword>
<dbReference type="Proteomes" id="UP000190285">
    <property type="component" value="Unassembled WGS sequence"/>
</dbReference>
<dbReference type="PANTHER" id="PTHR43280:SF2">
    <property type="entry name" value="HTH-TYPE TRANSCRIPTIONAL REGULATOR EXSA"/>
    <property type="match status" value="1"/>
</dbReference>
<dbReference type="PRINTS" id="PR00745">
    <property type="entry name" value="GLHYDRLASE39"/>
</dbReference>
<proteinExistence type="inferred from homology"/>
<dbReference type="EMBL" id="FUZT01000002">
    <property type="protein sequence ID" value="SKC49372.1"/>
    <property type="molecule type" value="Genomic_DNA"/>
</dbReference>
<keyword evidence="10" id="KW-1185">Reference proteome</keyword>
<feature type="active site" description="Proton donor" evidence="7">
    <location>
        <position position="489"/>
    </location>
</feature>
<dbReference type="Gene3D" id="2.60.40.1500">
    <property type="entry name" value="Glycosyl hydrolase domain, family 39"/>
    <property type="match status" value="1"/>
</dbReference>
<dbReference type="OrthoDB" id="9776971at2"/>
<dbReference type="CDD" id="cd02208">
    <property type="entry name" value="cupin_RmlC-like"/>
    <property type="match status" value="1"/>
</dbReference>
<dbReference type="SUPFAM" id="SSF51011">
    <property type="entry name" value="Glycosyl hydrolase domain"/>
    <property type="match status" value="1"/>
</dbReference>
<evidence type="ECO:0000256" key="6">
    <source>
        <dbReference type="ARBA" id="ARBA00023295"/>
    </source>
</evidence>
<dbReference type="SUPFAM" id="SSF46689">
    <property type="entry name" value="Homeodomain-like"/>
    <property type="match status" value="2"/>
</dbReference>
<dbReference type="Gene3D" id="1.10.10.60">
    <property type="entry name" value="Homeodomain-like"/>
    <property type="match status" value="2"/>
</dbReference>
<dbReference type="SUPFAM" id="SSF51445">
    <property type="entry name" value="(Trans)glycosidases"/>
    <property type="match status" value="1"/>
</dbReference>
<dbReference type="AlphaFoldDB" id="A0A1T5JDK9"/>
<dbReference type="InterPro" id="IPR000514">
    <property type="entry name" value="Glyco_hydro_39"/>
</dbReference>
<dbReference type="GO" id="GO:0004553">
    <property type="term" value="F:hydrolase activity, hydrolyzing O-glycosyl compounds"/>
    <property type="evidence" value="ECO:0007669"/>
    <property type="project" value="InterPro"/>
</dbReference>
<protein>
    <submittedName>
        <fullName evidence="9">Xylan 1,4-beta-xylosidase</fullName>
    </submittedName>
</protein>
<name>A0A1T5JDK9_9FIRM</name>
<dbReference type="Pfam" id="PF12833">
    <property type="entry name" value="HTH_18"/>
    <property type="match status" value="1"/>
</dbReference>
<sequence>MEYKYEIIRSQDSFPIKAFTHSINRFEMHWHKEVEILLVLQGSVNIRVGNERYLLQEDDLILINRNEIHNTNKTEEDNILFALQINPEYYATHYPQIKKIVFDCKSFLHGKNEQKRFDTIRGYLAQIVWELNKKREGYQLTIGSIVYLLAAYLVDNFDYVLIEDKKEAIMSKNIIRIQSIIEYINDNLEKKVTLKDIADNQNLSIYYLSHFIKENMGMSFQEYLNNIRLDKAVYLLLNTNKTITELSYESGFSSTKSFNKLFKDTYCFTPTEYRKKCGDKTNNSEDNDKELEKKKSKTYLDVDRSAAFKKLFSYLNPLDNKVKDNNRSLIDSEAIFVDVNNGGLEYKPYWKKLTTFGRASEGLRQKWQGQLKEMQEDIGFEYIRFHGIFSDDMMVYNIDDDGNIVYNWSYVDELFDFFKKVNIKPFVELGFMPSEIKSSDEVMFWWKANVSQPRDIKLWTNLVKEFIKHCINRYGFKEVETWYFEVWNEPDLEYAFWIGNRESYFKFYEETVLAIKSISSKLRVGGPSITHQITMDETWLEDYFIYCKTNKVPLDFVSLHIYPESFSSKEEVEDIRMKAKLGEDSLKLMTDWKLLKRIYFDKNHTCDILSSANKKINMFLTNKPELHITEWNASSCCGNLINDTCFVAAFIISNILKNIGKTDSMGFWTFTDIMEETKAGISEFHGGFGLISKNGLKKPSYLAYYLLSKLGQRIIKQDDEYIVTKEDENIQMLVYNYAYFDDLFLNGDTSALLNTERYLVFEDKPSKIVKINISGLSGYYKITRYQLNREHGSVVDAWINMGTPENMTEEEVRYLKGKSYPKINIEYLDISGDYKDEVCVPIHGAELIVLDKKIG</sequence>
<keyword evidence="2" id="KW-0378">Hydrolase</keyword>
<evidence type="ECO:0000313" key="9">
    <source>
        <dbReference type="EMBL" id="SKC49372.1"/>
    </source>
</evidence>
<dbReference type="PANTHER" id="PTHR43280">
    <property type="entry name" value="ARAC-FAMILY TRANSCRIPTIONAL REGULATOR"/>
    <property type="match status" value="1"/>
</dbReference>
<dbReference type="GO" id="GO:0043565">
    <property type="term" value="F:sequence-specific DNA binding"/>
    <property type="evidence" value="ECO:0007669"/>
    <property type="project" value="InterPro"/>
</dbReference>
<dbReference type="Pfam" id="PF01229">
    <property type="entry name" value="Glyco_hydro_39"/>
    <property type="match status" value="1"/>
</dbReference>
<dbReference type="InterPro" id="IPR009057">
    <property type="entry name" value="Homeodomain-like_sf"/>
</dbReference>
<dbReference type="Gene3D" id="3.20.20.80">
    <property type="entry name" value="Glycosidases"/>
    <property type="match status" value="1"/>
</dbReference>
<reference evidence="9 10" key="1">
    <citation type="submission" date="2017-02" db="EMBL/GenBank/DDBJ databases">
        <authorList>
            <person name="Peterson S.W."/>
        </authorList>
    </citation>
    <scope>NUCLEOTIDE SEQUENCE [LARGE SCALE GENOMIC DNA]</scope>
    <source>
        <strain evidence="9 10">M1</strain>
    </source>
</reference>
<dbReference type="InterPro" id="IPR014710">
    <property type="entry name" value="RmlC-like_jellyroll"/>
</dbReference>
<dbReference type="STRING" id="36842.SAMN02194393_01110"/>
<evidence type="ECO:0000259" key="8">
    <source>
        <dbReference type="PROSITE" id="PS01124"/>
    </source>
</evidence>
<dbReference type="RefSeq" id="WP_079489941.1">
    <property type="nucleotide sequence ID" value="NZ_FUZT01000002.1"/>
</dbReference>
<keyword evidence="4" id="KW-0238">DNA-binding</keyword>
<dbReference type="InterPro" id="IPR017853">
    <property type="entry name" value="GH"/>
</dbReference>
<dbReference type="SMART" id="SM00342">
    <property type="entry name" value="HTH_ARAC"/>
    <property type="match status" value="1"/>
</dbReference>
<dbReference type="InterPro" id="IPR018060">
    <property type="entry name" value="HTH_AraC"/>
</dbReference>
<keyword evidence="3" id="KW-0805">Transcription regulation</keyword>
<dbReference type="GO" id="GO:0005975">
    <property type="term" value="P:carbohydrate metabolic process"/>
    <property type="evidence" value="ECO:0007669"/>
    <property type="project" value="InterPro"/>
</dbReference>
<dbReference type="InterPro" id="IPR037923">
    <property type="entry name" value="HTH-like"/>
</dbReference>